<dbReference type="SUPFAM" id="SSF47781">
    <property type="entry name" value="RuvA domain 2-like"/>
    <property type="match status" value="1"/>
</dbReference>
<reference evidence="8 9" key="1">
    <citation type="submission" date="2016-10" db="EMBL/GenBank/DDBJ databases">
        <authorList>
            <person name="Varghese N."/>
            <person name="Submissions S."/>
        </authorList>
    </citation>
    <scope>NUCLEOTIDE SEQUENCE [LARGE SCALE GENOMIC DNA]</scope>
    <source>
        <strain evidence="8 9">WCC6</strain>
    </source>
</reference>
<feature type="region of interest" description="Domain III" evidence="6">
    <location>
        <begin position="152"/>
        <end position="204"/>
    </location>
</feature>
<feature type="domain" description="Helix-hairpin-helix DNA-binding motif class 1" evidence="7">
    <location>
        <begin position="72"/>
        <end position="91"/>
    </location>
</feature>
<dbReference type="CDD" id="cd14332">
    <property type="entry name" value="UBA_RuvA_C"/>
    <property type="match status" value="1"/>
</dbReference>
<evidence type="ECO:0000256" key="3">
    <source>
        <dbReference type="ARBA" id="ARBA00023125"/>
    </source>
</evidence>
<dbReference type="SUPFAM" id="SSF50249">
    <property type="entry name" value="Nucleic acid-binding proteins"/>
    <property type="match status" value="1"/>
</dbReference>
<comment type="similarity">
    <text evidence="6">Belongs to the RuvA family.</text>
</comment>
<evidence type="ECO:0000313" key="8">
    <source>
        <dbReference type="EMBL" id="SDX28861.1"/>
    </source>
</evidence>
<comment type="subunit">
    <text evidence="6">Homotetramer. Forms an RuvA(8)-RuvB(12)-Holliday junction (HJ) complex. HJ DNA is sandwiched between 2 RuvA tetramers; dsDNA enters through RuvA and exits via RuvB. An RuvB hexamer assembles on each DNA strand where it exits the tetramer. Each RuvB hexamer is contacted by two RuvA subunits (via domain III) on 2 adjacent RuvB subunits; this complex drives branch migration. In the full resolvosome a probable DNA-RuvA(4)-RuvB(12)-RuvC(2) complex forms which resolves the HJ.</text>
</comment>
<dbReference type="InterPro" id="IPR013849">
    <property type="entry name" value="DNA_helicase_Holl-junc_RuvA_I"/>
</dbReference>
<protein>
    <recommendedName>
        <fullName evidence="6">Holliday junction branch migration complex subunit RuvA</fullName>
    </recommendedName>
</protein>
<proteinExistence type="inferred from homology"/>
<sequence>MIGFITGRVDHIGTNFCLVDTQGVGYRIFLNTGDLSRIQVDQKVKIYTYLSVREDALQLFGFLSYDAYSLFTQLITVSGIGPKVAQGILSAAKVDAFYLAVKNRDLKFLTKLPGIGKKTAERLLLELKDMTGPEGLEEEGTAGGFDGDVPEDDTTTLGAVAEGLSYLGYTQGEIAQVLKKLKVTADSRAEDLLKEALRLLARRS</sequence>
<keyword evidence="3 6" id="KW-0238">DNA-binding</keyword>
<dbReference type="InterPro" id="IPR010994">
    <property type="entry name" value="RuvA_2-like"/>
</dbReference>
<evidence type="ECO:0000313" key="9">
    <source>
        <dbReference type="Proteomes" id="UP000182379"/>
    </source>
</evidence>
<dbReference type="GO" id="GO:0005737">
    <property type="term" value="C:cytoplasm"/>
    <property type="evidence" value="ECO:0007669"/>
    <property type="project" value="UniProtKB-SubCell"/>
</dbReference>
<accession>A0A1H3AHC9</accession>
<evidence type="ECO:0000256" key="6">
    <source>
        <dbReference type="HAMAP-Rule" id="MF_00031"/>
    </source>
</evidence>
<dbReference type="Pfam" id="PF07499">
    <property type="entry name" value="RuvA_C"/>
    <property type="match status" value="1"/>
</dbReference>
<evidence type="ECO:0000256" key="1">
    <source>
        <dbReference type="ARBA" id="ARBA00022490"/>
    </source>
</evidence>
<dbReference type="HAMAP" id="MF_00031">
    <property type="entry name" value="DNA_HJ_migration_RuvA"/>
    <property type="match status" value="1"/>
</dbReference>
<dbReference type="GO" id="GO:0006310">
    <property type="term" value="P:DNA recombination"/>
    <property type="evidence" value="ECO:0007669"/>
    <property type="project" value="UniProtKB-UniRule"/>
</dbReference>
<evidence type="ECO:0000259" key="7">
    <source>
        <dbReference type="SMART" id="SM00278"/>
    </source>
</evidence>
<keyword evidence="5 6" id="KW-0234">DNA repair</keyword>
<dbReference type="EMBL" id="FNOP01000020">
    <property type="protein sequence ID" value="SDX28861.1"/>
    <property type="molecule type" value="Genomic_DNA"/>
</dbReference>
<dbReference type="RefSeq" id="WP_074708164.1">
    <property type="nucleotide sequence ID" value="NZ_CALAKB010000024.1"/>
</dbReference>
<dbReference type="InterPro" id="IPR000085">
    <property type="entry name" value="RuvA"/>
</dbReference>
<dbReference type="Gene3D" id="2.40.50.140">
    <property type="entry name" value="Nucleic acid-binding proteins"/>
    <property type="match status" value="1"/>
</dbReference>
<comment type="subcellular location">
    <subcellularLocation>
        <location evidence="6">Cytoplasm</location>
    </subcellularLocation>
</comment>
<name>A0A1H3AHC9_ACIFE</name>
<keyword evidence="8" id="KW-0067">ATP-binding</keyword>
<dbReference type="GO" id="GO:0048476">
    <property type="term" value="C:Holliday junction resolvase complex"/>
    <property type="evidence" value="ECO:0007669"/>
    <property type="project" value="UniProtKB-UniRule"/>
</dbReference>
<dbReference type="Pfam" id="PF01330">
    <property type="entry name" value="RuvA_N"/>
    <property type="match status" value="1"/>
</dbReference>
<keyword evidence="1 6" id="KW-0963">Cytoplasm</keyword>
<keyword evidence="8" id="KW-0547">Nucleotide-binding</keyword>
<dbReference type="AlphaFoldDB" id="A0A1H3AHC9"/>
<comment type="function">
    <text evidence="6">The RuvA-RuvB-RuvC complex processes Holliday junction (HJ) DNA during genetic recombination and DNA repair, while the RuvA-RuvB complex plays an important role in the rescue of blocked DNA replication forks via replication fork reversal (RFR). RuvA specifically binds to HJ cruciform DNA, conferring on it an open structure. The RuvB hexamer acts as an ATP-dependent pump, pulling dsDNA into and through the RuvAB complex. HJ branch migration allows RuvC to scan DNA until it finds its consensus sequence, where it cleaves and resolves the cruciform DNA.</text>
</comment>
<comment type="domain">
    <text evidence="6">Has three domains with a flexible linker between the domains II and III and assumes an 'L' shape. Domain III is highly mobile and contacts RuvB.</text>
</comment>
<keyword evidence="8" id="KW-0378">Hydrolase</keyword>
<keyword evidence="4 6" id="KW-0233">DNA recombination</keyword>
<dbReference type="GO" id="GO:0000400">
    <property type="term" value="F:four-way junction DNA binding"/>
    <property type="evidence" value="ECO:0007669"/>
    <property type="project" value="UniProtKB-UniRule"/>
</dbReference>
<dbReference type="GO" id="GO:0009379">
    <property type="term" value="C:Holliday junction helicase complex"/>
    <property type="evidence" value="ECO:0007669"/>
    <property type="project" value="InterPro"/>
</dbReference>
<dbReference type="SMART" id="SM00278">
    <property type="entry name" value="HhH1"/>
    <property type="match status" value="2"/>
</dbReference>
<dbReference type="GO" id="GO:0009378">
    <property type="term" value="F:four-way junction helicase activity"/>
    <property type="evidence" value="ECO:0007669"/>
    <property type="project" value="InterPro"/>
</dbReference>
<organism evidence="8 9">
    <name type="scientific">Acidaminococcus fermentans</name>
    <dbReference type="NCBI Taxonomy" id="905"/>
    <lineage>
        <taxon>Bacteria</taxon>
        <taxon>Bacillati</taxon>
        <taxon>Bacillota</taxon>
        <taxon>Negativicutes</taxon>
        <taxon>Acidaminococcales</taxon>
        <taxon>Acidaminococcaceae</taxon>
        <taxon>Acidaminococcus</taxon>
    </lineage>
</organism>
<keyword evidence="2 6" id="KW-0227">DNA damage</keyword>
<dbReference type="GO" id="GO:0006281">
    <property type="term" value="P:DNA repair"/>
    <property type="evidence" value="ECO:0007669"/>
    <property type="project" value="UniProtKB-UniRule"/>
</dbReference>
<dbReference type="InterPro" id="IPR012340">
    <property type="entry name" value="NA-bd_OB-fold"/>
</dbReference>
<gene>
    <name evidence="6" type="primary">ruvA</name>
    <name evidence="8" type="ORF">SAMN05216495_12013</name>
</gene>
<dbReference type="GO" id="GO:0005524">
    <property type="term" value="F:ATP binding"/>
    <property type="evidence" value="ECO:0007669"/>
    <property type="project" value="InterPro"/>
</dbReference>
<dbReference type="Proteomes" id="UP000182379">
    <property type="component" value="Unassembled WGS sequence"/>
</dbReference>
<dbReference type="NCBIfam" id="TIGR00084">
    <property type="entry name" value="ruvA"/>
    <property type="match status" value="1"/>
</dbReference>
<comment type="caution">
    <text evidence="6">Lacks conserved residue(s) required for the propagation of feature annotation.</text>
</comment>
<evidence type="ECO:0000256" key="4">
    <source>
        <dbReference type="ARBA" id="ARBA00023172"/>
    </source>
</evidence>
<dbReference type="Gene3D" id="1.10.150.20">
    <property type="entry name" value="5' to 3' exonuclease, C-terminal subdomain"/>
    <property type="match status" value="1"/>
</dbReference>
<feature type="domain" description="Helix-hairpin-helix DNA-binding motif class 1" evidence="7">
    <location>
        <begin position="107"/>
        <end position="126"/>
    </location>
</feature>
<dbReference type="InterPro" id="IPR011114">
    <property type="entry name" value="RuvA_C"/>
</dbReference>
<dbReference type="InterPro" id="IPR003583">
    <property type="entry name" value="Hlx-hairpin-Hlx_DNA-bd_motif"/>
</dbReference>
<keyword evidence="8" id="KW-0347">Helicase</keyword>
<evidence type="ECO:0000256" key="5">
    <source>
        <dbReference type="ARBA" id="ARBA00023204"/>
    </source>
</evidence>
<comment type="caution">
    <text evidence="8">The sequence shown here is derived from an EMBL/GenBank/DDBJ whole genome shotgun (WGS) entry which is preliminary data.</text>
</comment>
<dbReference type="Pfam" id="PF14520">
    <property type="entry name" value="HHH_5"/>
    <property type="match status" value="1"/>
</dbReference>
<evidence type="ECO:0000256" key="2">
    <source>
        <dbReference type="ARBA" id="ARBA00022763"/>
    </source>
</evidence>